<gene>
    <name evidence="2" type="ORF">SteCoe_9279</name>
</gene>
<reference evidence="2 3" key="1">
    <citation type="submission" date="2016-11" db="EMBL/GenBank/DDBJ databases">
        <title>The macronuclear genome of Stentor coeruleus: a giant cell with tiny introns.</title>
        <authorList>
            <person name="Slabodnick M."/>
            <person name="Ruby J.G."/>
            <person name="Reiff S.B."/>
            <person name="Swart E.C."/>
            <person name="Gosai S."/>
            <person name="Prabakaran S."/>
            <person name="Witkowska E."/>
            <person name="Larue G.E."/>
            <person name="Fisher S."/>
            <person name="Freeman R.M."/>
            <person name="Gunawardena J."/>
            <person name="Chu W."/>
            <person name="Stover N.A."/>
            <person name="Gregory B.D."/>
            <person name="Nowacki M."/>
            <person name="Derisi J."/>
            <person name="Roy S.W."/>
            <person name="Marshall W.F."/>
            <person name="Sood P."/>
        </authorList>
    </citation>
    <scope>NUCLEOTIDE SEQUENCE [LARGE SCALE GENOMIC DNA]</scope>
    <source>
        <strain evidence="2">WM001</strain>
    </source>
</reference>
<evidence type="ECO:0000313" key="2">
    <source>
        <dbReference type="EMBL" id="OMJ88734.1"/>
    </source>
</evidence>
<dbReference type="InterPro" id="IPR049733">
    <property type="entry name" value="CCDC61_N"/>
</dbReference>
<dbReference type="CDD" id="cd22284">
    <property type="entry name" value="HD_CCDC61_N"/>
    <property type="match status" value="1"/>
</dbReference>
<evidence type="ECO:0000313" key="3">
    <source>
        <dbReference type="Proteomes" id="UP000187209"/>
    </source>
</evidence>
<dbReference type="AlphaFoldDB" id="A0A1R2CI70"/>
<dbReference type="EMBL" id="MPUH01000143">
    <property type="protein sequence ID" value="OMJ88734.1"/>
    <property type="molecule type" value="Genomic_DNA"/>
</dbReference>
<dbReference type="Proteomes" id="UP000187209">
    <property type="component" value="Unassembled WGS sequence"/>
</dbReference>
<protein>
    <submittedName>
        <fullName evidence="2">Uncharacterized protein</fullName>
    </submittedName>
</protein>
<name>A0A1R2CI70_9CILI</name>
<keyword evidence="1" id="KW-0175">Coiled coil</keyword>
<keyword evidence="3" id="KW-1185">Reference proteome</keyword>
<proteinExistence type="predicted"/>
<feature type="coiled-coil region" evidence="1">
    <location>
        <begin position="179"/>
        <end position="277"/>
    </location>
</feature>
<evidence type="ECO:0000256" key="1">
    <source>
        <dbReference type="SAM" id="Coils"/>
    </source>
</evidence>
<organism evidence="2 3">
    <name type="scientific">Stentor coeruleus</name>
    <dbReference type="NCBI Taxonomy" id="5963"/>
    <lineage>
        <taxon>Eukaryota</taxon>
        <taxon>Sar</taxon>
        <taxon>Alveolata</taxon>
        <taxon>Ciliophora</taxon>
        <taxon>Postciliodesmatophora</taxon>
        <taxon>Heterotrichea</taxon>
        <taxon>Heterotrichida</taxon>
        <taxon>Stentoridae</taxon>
        <taxon>Stentor</taxon>
    </lineage>
</organism>
<dbReference type="OrthoDB" id="304452at2759"/>
<accession>A0A1R2CI70</accession>
<sequence>MELISPLASGQKVFHSKVYWIDLYADDNKMRIKVKEKLTNSYFIGEFTIGFIENLTHKAGSSKKFSVFLNMLSSAIQGISSAVVLGLESHTDLEKLRSKPLQGNAKTIYLILTYLSEFDKVFYPLPLKQQAYSQDFESLLCLYKDEISHLTGSLNSISAEKIQLFEECKSLKSENSHLKSSLEKEKLDKEKILHDLESNKKSYESEIRALQLTIEQLKQKTKNYVNKTPNGHINIIENLKQENEKLDFEKKVLISEIKSLRIMNKKKKLKIQDLQKKIDEGGMVKERSKSVISKENDVCLRKSDLTSRCKSSMRTGYGPSDITEKLEKIVNLLGISEKHNVSLY</sequence>
<comment type="caution">
    <text evidence="2">The sequence shown here is derived from an EMBL/GenBank/DDBJ whole genome shotgun (WGS) entry which is preliminary data.</text>
</comment>